<protein>
    <submittedName>
        <fullName evidence="2">Glycosyltransferase</fullName>
    </submittedName>
</protein>
<dbReference type="EMBL" id="VENJ01000036">
    <property type="protein sequence ID" value="MTJ06090.1"/>
    <property type="molecule type" value="Genomic_DNA"/>
</dbReference>
<evidence type="ECO:0000313" key="3">
    <source>
        <dbReference type="Proteomes" id="UP000483078"/>
    </source>
</evidence>
<evidence type="ECO:0000313" key="2">
    <source>
        <dbReference type="EMBL" id="MTJ06090.1"/>
    </source>
</evidence>
<accession>A0A7C9HCI8</accession>
<dbReference type="SUPFAM" id="SSF53756">
    <property type="entry name" value="UDP-Glycosyltransferase/glycogen phosphorylase"/>
    <property type="match status" value="1"/>
</dbReference>
<dbReference type="RefSeq" id="WP_273251417.1">
    <property type="nucleotide sequence ID" value="NZ_VENJ01000036.1"/>
</dbReference>
<name>A0A7C9HCI8_9RHOB</name>
<dbReference type="PANTHER" id="PTHR46656">
    <property type="entry name" value="PUTATIVE-RELATED"/>
    <property type="match status" value="1"/>
</dbReference>
<comment type="caution">
    <text evidence="2">The sequence shown here is derived from an EMBL/GenBank/DDBJ whole genome shotgun (WGS) entry which is preliminary data.</text>
</comment>
<keyword evidence="2" id="KW-0808">Transferase</keyword>
<evidence type="ECO:0000259" key="1">
    <source>
        <dbReference type="Pfam" id="PF00534"/>
    </source>
</evidence>
<feature type="domain" description="Glycosyl transferase family 1" evidence="1">
    <location>
        <begin position="222"/>
        <end position="281"/>
    </location>
</feature>
<dbReference type="GO" id="GO:0016757">
    <property type="term" value="F:glycosyltransferase activity"/>
    <property type="evidence" value="ECO:0007669"/>
    <property type="project" value="InterPro"/>
</dbReference>
<dbReference type="Gene3D" id="3.40.50.2000">
    <property type="entry name" value="Glycogen Phosphorylase B"/>
    <property type="match status" value="1"/>
</dbReference>
<reference evidence="2 3" key="1">
    <citation type="submission" date="2019-06" db="EMBL/GenBank/DDBJ databases">
        <title>Enrichment of Autotrophic Halophilic Microorganisms from Red Sea Brine Pool Using Microbial Electrosynthesis System.</title>
        <authorList>
            <person name="Alqahtani M.F."/>
            <person name="Bajracharya S."/>
            <person name="Katuri K.P."/>
            <person name="Ali M."/>
            <person name="Saikaly P.E."/>
        </authorList>
    </citation>
    <scope>NUCLEOTIDE SEQUENCE [LARGE SCALE GENOMIC DNA]</scope>
    <source>
        <strain evidence="2">MES6</strain>
    </source>
</reference>
<dbReference type="InterPro" id="IPR001296">
    <property type="entry name" value="Glyco_trans_1"/>
</dbReference>
<organism evidence="2 3">
    <name type="scientific">Sediminimonas qiaohouensis</name>
    <dbReference type="NCBI Taxonomy" id="552061"/>
    <lineage>
        <taxon>Bacteria</taxon>
        <taxon>Pseudomonadati</taxon>
        <taxon>Pseudomonadota</taxon>
        <taxon>Alphaproteobacteria</taxon>
        <taxon>Rhodobacterales</taxon>
        <taxon>Roseobacteraceae</taxon>
        <taxon>Sediminimonas</taxon>
    </lineage>
</organism>
<dbReference type="AlphaFoldDB" id="A0A7C9HCI8"/>
<proteinExistence type="predicted"/>
<dbReference type="PANTHER" id="PTHR46656:SF3">
    <property type="entry name" value="PUTATIVE-RELATED"/>
    <property type="match status" value="1"/>
</dbReference>
<gene>
    <name evidence="2" type="ORF">FH759_15595</name>
</gene>
<sequence>MPQHGLSIHGYFLSEIGLGETARLMFSAANAHGLHPRAINRPLPDRENDHSFIEKLSENSDSSIGLNIDGLISFRRLSKELCSRRYNVAYPFWELERYPARHMKHLQRFDGIWAASGFIHEHLKNYTDQTVHLLKHPVDVPDEDPAPTPMADALKILFYFDFDSFFARKNPEAAVAAFRLAFPTATDVSLTIKTRGRADGGRRSWLLGQAAQDSRITIIDETLSRVQMKALLAEHHVYMSLHRSEGFGLGCAEALAAGKFVVATDYGGTTDFITEETGFPVEWERIDVAKGAYVASQGASWADPSVGHAAERLRQIYDSPDAGRDRTLAGLKLLRQNHSVSIIGAQMARILENEGLTQRAQENGFQRKPTFPA</sequence>
<dbReference type="Proteomes" id="UP000483078">
    <property type="component" value="Unassembled WGS sequence"/>
</dbReference>
<dbReference type="Pfam" id="PF00534">
    <property type="entry name" value="Glycos_transf_1"/>
    <property type="match status" value="1"/>
</dbReference>